<dbReference type="SUPFAM" id="SSF52540">
    <property type="entry name" value="P-loop containing nucleoside triphosphate hydrolases"/>
    <property type="match status" value="1"/>
</dbReference>
<accession>A0A9P0B169</accession>
<proteinExistence type="inferred from homology"/>
<dbReference type="GO" id="GO:0005524">
    <property type="term" value="F:ATP binding"/>
    <property type="evidence" value="ECO:0007669"/>
    <property type="project" value="UniProtKB-KW"/>
</dbReference>
<evidence type="ECO:0000256" key="13">
    <source>
        <dbReference type="SAM" id="MobiDB-lite"/>
    </source>
</evidence>
<dbReference type="Pfam" id="PF13476">
    <property type="entry name" value="AAA_23"/>
    <property type="match status" value="1"/>
</dbReference>
<evidence type="ECO:0000256" key="9">
    <source>
        <dbReference type="ARBA" id="ARBA00023172"/>
    </source>
</evidence>
<evidence type="ECO:0000256" key="5">
    <source>
        <dbReference type="ARBA" id="ARBA00022741"/>
    </source>
</evidence>
<name>A0A9P0B169_BRAAE</name>
<dbReference type="AlphaFoldDB" id="A0A9P0B169"/>
<evidence type="ECO:0000256" key="11">
    <source>
        <dbReference type="ARBA" id="ARBA00023242"/>
    </source>
</evidence>
<keyword evidence="10" id="KW-0234">DNA repair</keyword>
<dbReference type="GO" id="GO:0005634">
    <property type="term" value="C:nucleus"/>
    <property type="evidence" value="ECO:0007669"/>
    <property type="project" value="UniProtKB-SubCell"/>
</dbReference>
<dbReference type="GO" id="GO:0003697">
    <property type="term" value="F:single-stranded DNA binding"/>
    <property type="evidence" value="ECO:0007669"/>
    <property type="project" value="TreeGrafter"/>
</dbReference>
<evidence type="ECO:0000256" key="12">
    <source>
        <dbReference type="SAM" id="Coils"/>
    </source>
</evidence>
<evidence type="ECO:0000256" key="3">
    <source>
        <dbReference type="ARBA" id="ARBA00006793"/>
    </source>
</evidence>
<gene>
    <name evidence="15" type="ORF">MELIAE_LOCUS4276</name>
</gene>
<dbReference type="OrthoDB" id="10072614at2759"/>
<feature type="coiled-coil region" evidence="12">
    <location>
        <begin position="651"/>
        <end position="783"/>
    </location>
</feature>
<comment type="similarity">
    <text evidence="3">Belongs to the SMC family. SMC6 subfamily.</text>
</comment>
<evidence type="ECO:0000256" key="4">
    <source>
        <dbReference type="ARBA" id="ARBA00022454"/>
    </source>
</evidence>
<feature type="coiled-coil region" evidence="12">
    <location>
        <begin position="226"/>
        <end position="327"/>
    </location>
</feature>
<sequence length="1061" mass="122128">MAKKRKPLSQIAPTDGEPSNKKIRNEEETEVQQRPGSILYMALKNFMCHSFLEVNFTNNVSVVIGKNGSGKSAILTALIVGLGGKASLTNRGTSVKGFVKAGKPSGSIEIHIYNGGPSGYKPNTYGDKIIIIRNINSSGGGNYRIKSERGEMVSTLNKEIRCITTALQIQVDNPICILNQDTSRNFLSSSDPKQKFILFMRATRLEQLYDEYNKISGNKKECIKMYTNKELSFKKLQDELKKLKRKLEGQDMIINLREKKNLLISELFWAKVRDSEKDLEQKNTQLTRIEKKLDKVKDDKSKKQANINELEEQIRTLENDQTELNDQINVQKRPQMDMKAKLDEVVSIYNDKKKEGGKIRTVIESKSKDAQYLEQEISNANENLSKVEQEKMERLNTLKKFEEKIKKTEDHLQTTRNDLFQVSSDLSHKEGEEQNIIGEIRSLESKLNNEELSLQALKRESGNTLMLYGREMPTIKNLIKQNMHRFVHEPRGPLGVYVKLKEKKWAVAVEGYLAGLLNSFAVDNNKDNAVLREIFQQALHNQRQPTIITSKFIFKKHNVQENLVRAPQDCVGLYDAIEIDDPVVSNCIIDQARIESILLIPSDIRAQELLSNQARVPRNCSQAVTMKGDKYYPDPNYKSYGSRYHHAKYLQVDAKEHMEQMARNIEELRAAKDAKKTDLRAFKQHMSTKVNEKRELEEKIRQLNEAKHRVRQQIKEVTSTVEPEVTNVNVLQTELEEVQNIIQEKTGRLDGIKGELTELKVKIGEMEDKIQQLKKSTKHLEERLDPIKEKIHECQSRIQEISVGDEFFDRHIKTMTKDLNQIRAEMVIIQNTIQTQTTEAQTTGDRPEKLREVVAVSTEITEIERSIARIEVDTDNSPDMVDKFKTLKIKYNNNTVIMDQLKEEISELTVALQKRNRHCKFTESYFITYMKYSFKKILESRQFKGTINIDVPGKKLELVVIPQEGSQGMTTTANLSGGERSFSTVAFLYALWQCMDFPFYFLDEFDVYMDKLNRTKVFNILVGHANSRPDLQHVFLTPQDVSFLDAKEVCILRLQDPQRNP</sequence>
<evidence type="ECO:0000256" key="1">
    <source>
        <dbReference type="ARBA" id="ARBA00004123"/>
    </source>
</evidence>
<feature type="coiled-coil region" evidence="12">
    <location>
        <begin position="363"/>
        <end position="460"/>
    </location>
</feature>
<comment type="subcellular location">
    <subcellularLocation>
        <location evidence="2">Chromosome</location>
    </subcellularLocation>
    <subcellularLocation>
        <location evidence="1">Nucleus</location>
    </subcellularLocation>
</comment>
<evidence type="ECO:0000256" key="2">
    <source>
        <dbReference type="ARBA" id="ARBA00004286"/>
    </source>
</evidence>
<dbReference type="InterPro" id="IPR038729">
    <property type="entry name" value="Rad50/SbcC_AAA"/>
</dbReference>
<organism evidence="15 16">
    <name type="scientific">Brassicogethes aeneus</name>
    <name type="common">Rape pollen beetle</name>
    <name type="synonym">Meligethes aeneus</name>
    <dbReference type="NCBI Taxonomy" id="1431903"/>
    <lineage>
        <taxon>Eukaryota</taxon>
        <taxon>Metazoa</taxon>
        <taxon>Ecdysozoa</taxon>
        <taxon>Arthropoda</taxon>
        <taxon>Hexapoda</taxon>
        <taxon>Insecta</taxon>
        <taxon>Pterygota</taxon>
        <taxon>Neoptera</taxon>
        <taxon>Endopterygota</taxon>
        <taxon>Coleoptera</taxon>
        <taxon>Polyphaga</taxon>
        <taxon>Cucujiformia</taxon>
        <taxon>Nitidulidae</taxon>
        <taxon>Meligethinae</taxon>
        <taxon>Brassicogethes</taxon>
    </lineage>
</organism>
<dbReference type="EMBL" id="OV121133">
    <property type="protein sequence ID" value="CAH0551726.1"/>
    <property type="molecule type" value="Genomic_DNA"/>
</dbReference>
<feature type="region of interest" description="Disordered" evidence="13">
    <location>
        <begin position="1"/>
        <end position="30"/>
    </location>
</feature>
<protein>
    <recommendedName>
        <fullName evidence="14">Rad50/SbcC-type AAA domain-containing protein</fullName>
    </recommendedName>
</protein>
<evidence type="ECO:0000313" key="16">
    <source>
        <dbReference type="Proteomes" id="UP001154078"/>
    </source>
</evidence>
<keyword evidence="9" id="KW-0233">DNA recombination</keyword>
<keyword evidence="11" id="KW-0539">Nucleus</keyword>
<evidence type="ECO:0000256" key="6">
    <source>
        <dbReference type="ARBA" id="ARBA00022763"/>
    </source>
</evidence>
<dbReference type="PANTHER" id="PTHR19306">
    <property type="entry name" value="STRUCTURAL MAINTENANCE OF CHROMOSOMES 5,6 SMC5, SMC6"/>
    <property type="match status" value="1"/>
</dbReference>
<dbReference type="GO" id="GO:0035861">
    <property type="term" value="C:site of double-strand break"/>
    <property type="evidence" value="ECO:0007669"/>
    <property type="project" value="TreeGrafter"/>
</dbReference>
<keyword evidence="8 12" id="KW-0175">Coiled coil</keyword>
<keyword evidence="7" id="KW-0067">ATP-binding</keyword>
<feature type="domain" description="Rad50/SbcC-type AAA" evidence="14">
    <location>
        <begin position="42"/>
        <end position="248"/>
    </location>
</feature>
<evidence type="ECO:0000259" key="14">
    <source>
        <dbReference type="Pfam" id="PF13476"/>
    </source>
</evidence>
<keyword evidence="5" id="KW-0547">Nucleotide-binding</keyword>
<evidence type="ECO:0000256" key="8">
    <source>
        <dbReference type="ARBA" id="ARBA00023054"/>
    </source>
</evidence>
<dbReference type="Gene3D" id="3.40.50.300">
    <property type="entry name" value="P-loop containing nucleotide triphosphate hydrolases"/>
    <property type="match status" value="2"/>
</dbReference>
<dbReference type="Gene3D" id="1.10.287.1490">
    <property type="match status" value="1"/>
</dbReference>
<evidence type="ECO:0000313" key="15">
    <source>
        <dbReference type="EMBL" id="CAH0551726.1"/>
    </source>
</evidence>
<keyword evidence="6" id="KW-0227">DNA damage</keyword>
<evidence type="ECO:0000256" key="7">
    <source>
        <dbReference type="ARBA" id="ARBA00022840"/>
    </source>
</evidence>
<keyword evidence="16" id="KW-1185">Reference proteome</keyword>
<dbReference type="GO" id="GO:0016887">
    <property type="term" value="F:ATP hydrolysis activity"/>
    <property type="evidence" value="ECO:0007669"/>
    <property type="project" value="InterPro"/>
</dbReference>
<reference evidence="15" key="1">
    <citation type="submission" date="2021-12" db="EMBL/GenBank/DDBJ databases">
        <authorList>
            <person name="King R."/>
        </authorList>
    </citation>
    <scope>NUCLEOTIDE SEQUENCE</scope>
</reference>
<dbReference type="GO" id="GO:0000724">
    <property type="term" value="P:double-strand break repair via homologous recombination"/>
    <property type="evidence" value="ECO:0007669"/>
    <property type="project" value="TreeGrafter"/>
</dbReference>
<evidence type="ECO:0000256" key="10">
    <source>
        <dbReference type="ARBA" id="ARBA00023204"/>
    </source>
</evidence>
<dbReference type="Proteomes" id="UP001154078">
    <property type="component" value="Chromosome 2"/>
</dbReference>
<dbReference type="GO" id="GO:0003684">
    <property type="term" value="F:damaged DNA binding"/>
    <property type="evidence" value="ECO:0007669"/>
    <property type="project" value="TreeGrafter"/>
</dbReference>
<dbReference type="InterPro" id="IPR027417">
    <property type="entry name" value="P-loop_NTPase"/>
</dbReference>
<dbReference type="GO" id="GO:0030915">
    <property type="term" value="C:Smc5-Smc6 complex"/>
    <property type="evidence" value="ECO:0007669"/>
    <property type="project" value="TreeGrafter"/>
</dbReference>
<dbReference type="PANTHER" id="PTHR19306:SF6">
    <property type="entry name" value="STRUCTURAL MAINTENANCE OF CHROMOSOMES PROTEIN 6"/>
    <property type="match status" value="1"/>
</dbReference>
<keyword evidence="4" id="KW-0158">Chromosome</keyword>
<dbReference type="SUPFAM" id="SSF57997">
    <property type="entry name" value="Tropomyosin"/>
    <property type="match status" value="1"/>
</dbReference>